<proteinExistence type="predicted"/>
<accession>A0ACC2W786</accession>
<protein>
    <submittedName>
        <fullName evidence="1">Uncharacterized protein</fullName>
    </submittedName>
</protein>
<dbReference type="Proteomes" id="UP001227268">
    <property type="component" value="Unassembled WGS sequence"/>
</dbReference>
<sequence>MRIDIQPFTSSRAPLKRFPSRCPLGAVVIHVSGKETDDISLSNIRENSSTFTSPESARPLIQIADVDPETGVALKTGGTTVALCGQVRAMGEADDSINRIATRAGALRNVWSYQK</sequence>
<dbReference type="EMBL" id="JASBWT010000002">
    <property type="protein sequence ID" value="KAJ9107338.1"/>
    <property type="molecule type" value="Genomic_DNA"/>
</dbReference>
<evidence type="ECO:0000313" key="1">
    <source>
        <dbReference type="EMBL" id="KAJ9107338.1"/>
    </source>
</evidence>
<evidence type="ECO:0000313" key="2">
    <source>
        <dbReference type="Proteomes" id="UP001227268"/>
    </source>
</evidence>
<gene>
    <name evidence="1" type="ORF">QFC21_000788</name>
</gene>
<name>A0ACC2W786_9TREE</name>
<organism evidence="1 2">
    <name type="scientific">Naganishia friedmannii</name>
    <dbReference type="NCBI Taxonomy" id="89922"/>
    <lineage>
        <taxon>Eukaryota</taxon>
        <taxon>Fungi</taxon>
        <taxon>Dikarya</taxon>
        <taxon>Basidiomycota</taxon>
        <taxon>Agaricomycotina</taxon>
        <taxon>Tremellomycetes</taxon>
        <taxon>Filobasidiales</taxon>
        <taxon>Filobasidiaceae</taxon>
        <taxon>Naganishia</taxon>
    </lineage>
</organism>
<keyword evidence="2" id="KW-1185">Reference proteome</keyword>
<reference evidence="1" key="1">
    <citation type="submission" date="2023-04" db="EMBL/GenBank/DDBJ databases">
        <title>Draft Genome sequencing of Naganishia species isolated from polar environments using Oxford Nanopore Technology.</title>
        <authorList>
            <person name="Leo P."/>
            <person name="Venkateswaran K."/>
        </authorList>
    </citation>
    <scope>NUCLEOTIDE SEQUENCE</scope>
    <source>
        <strain evidence="1">MNA-CCFEE 5423</strain>
    </source>
</reference>
<comment type="caution">
    <text evidence="1">The sequence shown here is derived from an EMBL/GenBank/DDBJ whole genome shotgun (WGS) entry which is preliminary data.</text>
</comment>